<dbReference type="SUPFAM" id="SSF51735">
    <property type="entry name" value="NAD(P)-binding Rossmann-fold domains"/>
    <property type="match status" value="1"/>
</dbReference>
<dbReference type="RefSeq" id="WP_159235344.1">
    <property type="nucleotide sequence ID" value="NZ_CACSIP010000075.1"/>
</dbReference>
<keyword evidence="2" id="KW-0560">Oxidoreductase</keyword>
<dbReference type="InterPro" id="IPR011032">
    <property type="entry name" value="GroES-like_sf"/>
</dbReference>
<keyword evidence="1" id="KW-0521">NADP</keyword>
<dbReference type="Pfam" id="PF13602">
    <property type="entry name" value="ADH_zinc_N_2"/>
    <property type="match status" value="1"/>
</dbReference>
<sequence length="316" mass="32790">MKVIGFTAPGGPEVLQAFDITEPAVGPNQVRVRVLAAAVNPTDAVTRGHRPLHPMYAAVKPPLIPGWDAAGTVDDADPATGYGPGDEVLAIKLPVIEGGGTYAEKVVVAPESVTRLPRGHDFASGSTVLMNGLTALQALDQLDRLAGGLIAVTGGAGVLGGYVIELAKLRGFRVIADAAPHDRSLLETLGADVVVDRGPDVAAHIRRHAPGGVDALVDCAVLGNTVAPAIRAGGTYVAVRPPELGGAVDPEYDLKVETVWVGPDIARKPRLDYLSDLASTGGLTLRVARELPADDAAEAHRLLQRGGVRGRLVLRF</sequence>
<gene>
    <name evidence="4" type="ORF">AELLOGFF_02257</name>
</gene>
<dbReference type="OrthoDB" id="9787435at2"/>
<dbReference type="SMART" id="SM00829">
    <property type="entry name" value="PKS_ER"/>
    <property type="match status" value="1"/>
</dbReference>
<dbReference type="PANTHER" id="PTHR48106">
    <property type="entry name" value="QUINONE OXIDOREDUCTASE PIG3-RELATED"/>
    <property type="match status" value="1"/>
</dbReference>
<protein>
    <submittedName>
        <fullName evidence="4">Zinc-type alcohol dehydrogenase-like protein</fullName>
    </submittedName>
</protein>
<evidence type="ECO:0000256" key="1">
    <source>
        <dbReference type="ARBA" id="ARBA00022857"/>
    </source>
</evidence>
<dbReference type="InterPro" id="IPR020843">
    <property type="entry name" value="ER"/>
</dbReference>
<dbReference type="SUPFAM" id="SSF50129">
    <property type="entry name" value="GroES-like"/>
    <property type="match status" value="1"/>
</dbReference>
<dbReference type="AlphaFoldDB" id="A0A5S9RB53"/>
<dbReference type="InterPro" id="IPR036291">
    <property type="entry name" value="NAD(P)-bd_dom_sf"/>
</dbReference>
<keyword evidence="5" id="KW-1185">Reference proteome</keyword>
<feature type="domain" description="Enoyl reductase (ER)" evidence="3">
    <location>
        <begin position="10"/>
        <end position="314"/>
    </location>
</feature>
<proteinExistence type="predicted"/>
<dbReference type="Pfam" id="PF08240">
    <property type="entry name" value="ADH_N"/>
    <property type="match status" value="1"/>
</dbReference>
<evidence type="ECO:0000313" key="4">
    <source>
        <dbReference type="EMBL" id="CAA0137492.1"/>
    </source>
</evidence>
<dbReference type="Proteomes" id="UP000430146">
    <property type="component" value="Unassembled WGS sequence"/>
</dbReference>
<dbReference type="CDD" id="cd05289">
    <property type="entry name" value="MDR_like_2"/>
    <property type="match status" value="1"/>
</dbReference>
<evidence type="ECO:0000313" key="5">
    <source>
        <dbReference type="Proteomes" id="UP000430146"/>
    </source>
</evidence>
<name>A0A5S9RB53_MYCVN</name>
<evidence type="ECO:0000256" key="2">
    <source>
        <dbReference type="ARBA" id="ARBA00023002"/>
    </source>
</evidence>
<dbReference type="Gene3D" id="3.90.180.10">
    <property type="entry name" value="Medium-chain alcohol dehydrogenases, catalytic domain"/>
    <property type="match status" value="1"/>
</dbReference>
<accession>A0A5S9RB53</accession>
<organism evidence="4 5">
    <name type="scientific">Mycolicibacterium vanbaalenii</name>
    <name type="common">Mycobacterium vanbaalenii</name>
    <dbReference type="NCBI Taxonomy" id="110539"/>
    <lineage>
        <taxon>Bacteria</taxon>
        <taxon>Bacillati</taxon>
        <taxon>Actinomycetota</taxon>
        <taxon>Actinomycetes</taxon>
        <taxon>Mycobacteriales</taxon>
        <taxon>Mycobacteriaceae</taxon>
        <taxon>Mycolicibacterium</taxon>
    </lineage>
</organism>
<dbReference type="GO" id="GO:0016651">
    <property type="term" value="F:oxidoreductase activity, acting on NAD(P)H"/>
    <property type="evidence" value="ECO:0007669"/>
    <property type="project" value="TreeGrafter"/>
</dbReference>
<dbReference type="InterPro" id="IPR013154">
    <property type="entry name" value="ADH-like_N"/>
</dbReference>
<evidence type="ECO:0000259" key="3">
    <source>
        <dbReference type="SMART" id="SM00829"/>
    </source>
</evidence>
<dbReference type="GO" id="GO:0070402">
    <property type="term" value="F:NADPH binding"/>
    <property type="evidence" value="ECO:0007669"/>
    <property type="project" value="TreeGrafter"/>
</dbReference>
<dbReference type="Gene3D" id="3.40.50.720">
    <property type="entry name" value="NAD(P)-binding Rossmann-like Domain"/>
    <property type="match status" value="1"/>
</dbReference>
<reference evidence="4 5" key="1">
    <citation type="submission" date="2019-11" db="EMBL/GenBank/DDBJ databases">
        <authorList>
            <person name="Holert J."/>
        </authorList>
    </citation>
    <scope>NUCLEOTIDE SEQUENCE [LARGE SCALE GENOMIC DNA]</scope>
    <source>
        <strain evidence="4">BC8_1</strain>
    </source>
</reference>
<dbReference type="EMBL" id="CACSIP010000075">
    <property type="protein sequence ID" value="CAA0137492.1"/>
    <property type="molecule type" value="Genomic_DNA"/>
</dbReference>